<dbReference type="OrthoDB" id="5987001at2759"/>
<protein>
    <submittedName>
        <fullName evidence="2">Hypp3482 protein</fullName>
    </submittedName>
</protein>
<evidence type="ECO:0000313" key="3">
    <source>
        <dbReference type="Proteomes" id="UP000838412"/>
    </source>
</evidence>
<dbReference type="InterPro" id="IPR046496">
    <property type="entry name" value="DUF6589"/>
</dbReference>
<gene>
    <name evidence="2" type="primary">Hypp3482</name>
    <name evidence="2" type="ORF">BLAG_LOCUS20209</name>
</gene>
<name>A0A8K0A239_BRALA</name>
<evidence type="ECO:0000259" key="1">
    <source>
        <dbReference type="Pfam" id="PF20231"/>
    </source>
</evidence>
<feature type="domain" description="DUF6589" evidence="1">
    <location>
        <begin position="130"/>
        <end position="211"/>
    </location>
</feature>
<proteinExistence type="predicted"/>
<dbReference type="Pfam" id="PF20231">
    <property type="entry name" value="DUF6589"/>
    <property type="match status" value="1"/>
</dbReference>
<dbReference type="EMBL" id="OV696690">
    <property type="protein sequence ID" value="CAH1266659.1"/>
    <property type="molecule type" value="Genomic_DNA"/>
</dbReference>
<evidence type="ECO:0000313" key="2">
    <source>
        <dbReference type="EMBL" id="CAH1266659.1"/>
    </source>
</evidence>
<accession>A0A8K0A239</accession>
<dbReference type="AlphaFoldDB" id="A0A8K0A239"/>
<sequence>MPGDLHASGYMEECFAKSQGPGGLYHITTNVLQRKKVKQETYGKDKFKENNLQLIREANRDVGYGYGLCAVVEFRDSDSFPSDEELLNCGTDKGPLLLSRFKEWLKKCSEDDVDFGYRAQSVTLFGPLTRLLYSSIKNGDGAARETVWMLLLPIFSQSKRKNYWIEALAHTVNVTAAWPIAIKMMVRQNCSVSVDGRKGHNIACDEFVETHMVKPL</sequence>
<reference evidence="2" key="1">
    <citation type="submission" date="2022-01" db="EMBL/GenBank/DDBJ databases">
        <authorList>
            <person name="Braso-Vives M."/>
        </authorList>
    </citation>
    <scope>NUCLEOTIDE SEQUENCE</scope>
</reference>
<organism evidence="2 3">
    <name type="scientific">Branchiostoma lanceolatum</name>
    <name type="common">Common lancelet</name>
    <name type="synonym">Amphioxus lanceolatum</name>
    <dbReference type="NCBI Taxonomy" id="7740"/>
    <lineage>
        <taxon>Eukaryota</taxon>
        <taxon>Metazoa</taxon>
        <taxon>Chordata</taxon>
        <taxon>Cephalochordata</taxon>
        <taxon>Leptocardii</taxon>
        <taxon>Amphioxiformes</taxon>
        <taxon>Branchiostomatidae</taxon>
        <taxon>Branchiostoma</taxon>
    </lineage>
</organism>
<dbReference type="Proteomes" id="UP000838412">
    <property type="component" value="Chromosome 5"/>
</dbReference>
<keyword evidence="3" id="KW-1185">Reference proteome</keyword>